<sequence>MMNEICVGLIGYGMAARTFHVPVIQSVPQLSLKKVVARHRDPSLDRYPSVEVLPDTAALLQDESIDLVVIATPNRSHFDLASQALLANKHVVVEKPFTTSSAQAQQLIELARQQNRLVSVHHNRRWDGDFQTVKQLLSNNLLGRLVEYEAHYDRFRNFPRPNAWREAAGEGSGILFDLGSHLIDQAQVLFGLPQRVTADLRTQRDFAQAVDNFDLTLHYDGLKVILKGGMLVRGPEPHFILHGTAGSFIKYGMDPQEEALKLGLTPTDPGWGEEPRERWGTLNTQINGLHVEGQVETLAGSYQAYYQNIAEAIAGRAELEVKPEEARDTIRIIELAMQSNAQNCTLPLLARSL</sequence>
<comment type="similarity">
    <text evidence="1">Belongs to the Gfo/Idh/MocA family.</text>
</comment>
<dbReference type="EMBL" id="MRCG01000007">
    <property type="protein sequence ID" value="OKH48059.1"/>
    <property type="molecule type" value="Genomic_DNA"/>
</dbReference>
<dbReference type="Proteomes" id="UP000185557">
    <property type="component" value="Unassembled WGS sequence"/>
</dbReference>
<comment type="caution">
    <text evidence="5">The sequence shown here is derived from an EMBL/GenBank/DDBJ whole genome shotgun (WGS) entry which is preliminary data.</text>
</comment>
<dbReference type="Gene3D" id="3.30.360.10">
    <property type="entry name" value="Dihydrodipicolinate Reductase, domain 2"/>
    <property type="match status" value="1"/>
</dbReference>
<dbReference type="Pfam" id="PF02894">
    <property type="entry name" value="GFO_IDH_MocA_C"/>
    <property type="match status" value="1"/>
</dbReference>
<dbReference type="GO" id="GO:0000166">
    <property type="term" value="F:nucleotide binding"/>
    <property type="evidence" value="ECO:0007669"/>
    <property type="project" value="InterPro"/>
</dbReference>
<dbReference type="AlphaFoldDB" id="A0A1U7J5P6"/>
<organism evidence="5 6">
    <name type="scientific">Phormidium tenue NIES-30</name>
    <dbReference type="NCBI Taxonomy" id="549789"/>
    <lineage>
        <taxon>Bacteria</taxon>
        <taxon>Bacillati</taxon>
        <taxon>Cyanobacteriota</taxon>
        <taxon>Cyanophyceae</taxon>
        <taxon>Oscillatoriophycideae</taxon>
        <taxon>Oscillatoriales</taxon>
        <taxon>Oscillatoriaceae</taxon>
        <taxon>Phormidium</taxon>
    </lineage>
</organism>
<feature type="domain" description="Gfo/Idh/MocA-like oxidoreductase N-terminal" evidence="3">
    <location>
        <begin position="7"/>
        <end position="122"/>
    </location>
</feature>
<evidence type="ECO:0000259" key="4">
    <source>
        <dbReference type="Pfam" id="PF02894"/>
    </source>
</evidence>
<dbReference type="InterPro" id="IPR000683">
    <property type="entry name" value="Gfo/Idh/MocA-like_OxRdtase_N"/>
</dbReference>
<name>A0A1U7J5P6_9CYAN</name>
<feature type="domain" description="Gfo/Idh/MocA-like oxidoreductase C-terminal" evidence="4">
    <location>
        <begin position="134"/>
        <end position="343"/>
    </location>
</feature>
<dbReference type="STRING" id="549789.NIES30_11185"/>
<dbReference type="OrthoDB" id="9815825at2"/>
<evidence type="ECO:0000256" key="2">
    <source>
        <dbReference type="ARBA" id="ARBA00023002"/>
    </source>
</evidence>
<keyword evidence="6" id="KW-1185">Reference proteome</keyword>
<dbReference type="InterPro" id="IPR036291">
    <property type="entry name" value="NAD(P)-bd_dom_sf"/>
</dbReference>
<accession>A0A1U7J5P6</accession>
<dbReference type="PANTHER" id="PTHR43708">
    <property type="entry name" value="CONSERVED EXPRESSED OXIDOREDUCTASE (EUROFUNG)"/>
    <property type="match status" value="1"/>
</dbReference>
<evidence type="ECO:0000313" key="5">
    <source>
        <dbReference type="EMBL" id="OKH48059.1"/>
    </source>
</evidence>
<reference evidence="5 6" key="1">
    <citation type="submission" date="2016-11" db="EMBL/GenBank/DDBJ databases">
        <title>Draft Genome Sequences of Nine Cyanobacterial Strains from Diverse Habitats.</title>
        <authorList>
            <person name="Zhu T."/>
            <person name="Hou S."/>
            <person name="Lu X."/>
            <person name="Hess W.R."/>
        </authorList>
    </citation>
    <scope>NUCLEOTIDE SEQUENCE [LARGE SCALE GENOMIC DNA]</scope>
    <source>
        <strain evidence="5 6">NIES-30</strain>
    </source>
</reference>
<dbReference type="InterPro" id="IPR051317">
    <property type="entry name" value="Gfo/Idh/MocA_oxidoreduct"/>
</dbReference>
<dbReference type="Pfam" id="PF01408">
    <property type="entry name" value="GFO_IDH_MocA"/>
    <property type="match status" value="1"/>
</dbReference>
<keyword evidence="2" id="KW-0560">Oxidoreductase</keyword>
<evidence type="ECO:0000256" key="1">
    <source>
        <dbReference type="ARBA" id="ARBA00010928"/>
    </source>
</evidence>
<protein>
    <submittedName>
        <fullName evidence="5">Oxidoreductase</fullName>
    </submittedName>
</protein>
<dbReference type="GO" id="GO:0016491">
    <property type="term" value="F:oxidoreductase activity"/>
    <property type="evidence" value="ECO:0007669"/>
    <property type="project" value="UniProtKB-KW"/>
</dbReference>
<evidence type="ECO:0000259" key="3">
    <source>
        <dbReference type="Pfam" id="PF01408"/>
    </source>
</evidence>
<dbReference type="Gene3D" id="3.40.50.720">
    <property type="entry name" value="NAD(P)-binding Rossmann-like Domain"/>
    <property type="match status" value="1"/>
</dbReference>
<dbReference type="NCBIfam" id="NF008607">
    <property type="entry name" value="PRK11579.1"/>
    <property type="match status" value="1"/>
</dbReference>
<dbReference type="PANTHER" id="PTHR43708:SF5">
    <property type="entry name" value="CONSERVED EXPRESSED OXIDOREDUCTASE (EUROFUNG)-RELATED"/>
    <property type="match status" value="1"/>
</dbReference>
<dbReference type="SUPFAM" id="SSF51735">
    <property type="entry name" value="NAD(P)-binding Rossmann-fold domains"/>
    <property type="match status" value="1"/>
</dbReference>
<evidence type="ECO:0000313" key="6">
    <source>
        <dbReference type="Proteomes" id="UP000185557"/>
    </source>
</evidence>
<gene>
    <name evidence="5" type="ORF">NIES30_11185</name>
</gene>
<dbReference type="InterPro" id="IPR004104">
    <property type="entry name" value="Gfo/Idh/MocA-like_OxRdtase_C"/>
</dbReference>
<proteinExistence type="inferred from homology"/>